<dbReference type="OrthoDB" id="9781342at2"/>
<organism evidence="1 2">
    <name type="scientific">Jannaschia pohangensis</name>
    <dbReference type="NCBI Taxonomy" id="390807"/>
    <lineage>
        <taxon>Bacteria</taxon>
        <taxon>Pseudomonadati</taxon>
        <taxon>Pseudomonadota</taxon>
        <taxon>Alphaproteobacteria</taxon>
        <taxon>Rhodobacterales</taxon>
        <taxon>Roseobacteraceae</taxon>
        <taxon>Jannaschia</taxon>
    </lineage>
</organism>
<dbReference type="SUPFAM" id="SSF56235">
    <property type="entry name" value="N-terminal nucleophile aminohydrolases (Ntn hydrolases)"/>
    <property type="match status" value="1"/>
</dbReference>
<dbReference type="Proteomes" id="UP000199110">
    <property type="component" value="Unassembled WGS sequence"/>
</dbReference>
<dbReference type="InterPro" id="IPR052896">
    <property type="entry name" value="GGT-like_enzyme"/>
</dbReference>
<keyword evidence="2" id="KW-1185">Reference proteome</keyword>
<evidence type="ECO:0000313" key="2">
    <source>
        <dbReference type="Proteomes" id="UP000199110"/>
    </source>
</evidence>
<dbReference type="PANTHER" id="PTHR43881">
    <property type="entry name" value="GAMMA-GLUTAMYLTRANSPEPTIDASE (AFU_ORTHOLOGUE AFUA_4G13580)"/>
    <property type="match status" value="1"/>
</dbReference>
<name>A0A1I3NRU2_9RHOB</name>
<dbReference type="RefSeq" id="WP_092780192.1">
    <property type="nucleotide sequence ID" value="NZ_FORA01000002.1"/>
</dbReference>
<dbReference type="Gene3D" id="1.10.246.130">
    <property type="match status" value="1"/>
</dbReference>
<dbReference type="AlphaFoldDB" id="A0A1I3NRU2"/>
<dbReference type="InterPro" id="IPR029055">
    <property type="entry name" value="Ntn_hydrolases_N"/>
</dbReference>
<proteinExistence type="predicted"/>
<dbReference type="GO" id="GO:0016740">
    <property type="term" value="F:transferase activity"/>
    <property type="evidence" value="ECO:0007669"/>
    <property type="project" value="UniProtKB-KW"/>
</dbReference>
<dbReference type="Pfam" id="PF01019">
    <property type="entry name" value="G_glu_transpept"/>
    <property type="match status" value="1"/>
</dbReference>
<sequence>MRDFHLPGRSPVLAANGMCATSHPLAAKVAIDTLARGGNAVDAAIAGAVLLGLCEPQMTGLGGDCFVLLKPAGSEDVLALNGSGRAPAGASAQKLRAQGLSAIPLTSPHAVTIPGAVDAFCTLSESHGKLGLADTLGPVIPYFDAGVPVAPRVAFDWAQAVDTLQGSARDTYLMAGQAPQVGANFALPGQAEVLRRLAKDGRAAFYEGEIAEDMATSLQALGGVHEVGDFADTACEWTTPISGTYKETELVEHPPNGQGATAILMANILKHFDIAAMDPFGAKRAHIEAEAAKLAYDTRNRFLADPDAMSRLDHMLSAETAAALAALINPKRAMAAAAPLSEAVHRDTIYITVVDRDRMAVSLIYSIFHSFGSGIASDKFGILMQNRGAGFTLERWHANEMGPGKRPMHTIIPGMLRENGRVNMAFGVMGGAYQPNGHARFLTNLKDFGMDIQTAIDGPRSFTDQGVMNVETGYADSVRAELYAMGHDVQTPKTAIGGAQAIRIDESGYLEGASDPRKDGCALGY</sequence>
<dbReference type="InterPro" id="IPR043137">
    <property type="entry name" value="GGT_ssub_C"/>
</dbReference>
<dbReference type="PANTHER" id="PTHR43881:SF1">
    <property type="entry name" value="GAMMA-GLUTAMYLTRANSPEPTIDASE (AFU_ORTHOLOGUE AFUA_4G13580)"/>
    <property type="match status" value="1"/>
</dbReference>
<keyword evidence="1" id="KW-0808">Transferase</keyword>
<dbReference type="InterPro" id="IPR043138">
    <property type="entry name" value="GGT_lsub"/>
</dbReference>
<accession>A0A1I3NRU2</accession>
<dbReference type="EMBL" id="FORA01000002">
    <property type="protein sequence ID" value="SFJ12028.1"/>
    <property type="molecule type" value="Genomic_DNA"/>
</dbReference>
<protein>
    <submittedName>
        <fullName evidence="1">Gamma-glutamyltransferase 2. Threonine peptidase. MEROPS family T03</fullName>
    </submittedName>
</protein>
<dbReference type="Gene3D" id="3.60.20.40">
    <property type="match status" value="1"/>
</dbReference>
<evidence type="ECO:0000313" key="1">
    <source>
        <dbReference type="EMBL" id="SFJ12028.1"/>
    </source>
</evidence>
<dbReference type="STRING" id="390807.SAMN04488095_2237"/>
<gene>
    <name evidence="1" type="ORF">SAMN04488095_2237</name>
</gene>
<dbReference type="PRINTS" id="PR01210">
    <property type="entry name" value="GGTRANSPTASE"/>
</dbReference>
<reference evidence="1 2" key="1">
    <citation type="submission" date="2016-10" db="EMBL/GenBank/DDBJ databases">
        <authorList>
            <person name="de Groot N.N."/>
        </authorList>
    </citation>
    <scope>NUCLEOTIDE SEQUENCE [LARGE SCALE GENOMIC DNA]</scope>
    <source>
        <strain evidence="1 2">DSM 19073</strain>
    </source>
</reference>